<feature type="compositionally biased region" description="Low complexity" evidence="6">
    <location>
        <begin position="257"/>
        <end position="272"/>
    </location>
</feature>
<feature type="compositionally biased region" description="Low complexity" evidence="6">
    <location>
        <begin position="388"/>
        <end position="401"/>
    </location>
</feature>
<feature type="compositionally biased region" description="Pro residues" evidence="6">
    <location>
        <begin position="102"/>
        <end position="119"/>
    </location>
</feature>
<feature type="compositionally biased region" description="Low complexity" evidence="6">
    <location>
        <begin position="304"/>
        <end position="319"/>
    </location>
</feature>
<evidence type="ECO:0000256" key="3">
    <source>
        <dbReference type="ARBA" id="ARBA00022692"/>
    </source>
</evidence>
<evidence type="ECO:0000256" key="6">
    <source>
        <dbReference type="SAM" id="MobiDB-lite"/>
    </source>
</evidence>
<dbReference type="RefSeq" id="WP_338274553.1">
    <property type="nucleotide sequence ID" value="NZ_BTTX01000001.1"/>
</dbReference>
<dbReference type="InterPro" id="IPR010432">
    <property type="entry name" value="RDD"/>
</dbReference>
<feature type="compositionally biased region" description="Pro residues" evidence="6">
    <location>
        <begin position="84"/>
        <end position="93"/>
    </location>
</feature>
<evidence type="ECO:0000256" key="5">
    <source>
        <dbReference type="ARBA" id="ARBA00023136"/>
    </source>
</evidence>
<evidence type="ECO:0000313" key="9">
    <source>
        <dbReference type="EMBL" id="GMU04515.1"/>
    </source>
</evidence>
<accession>A0ABQ6QKH4</accession>
<evidence type="ECO:0000259" key="8">
    <source>
        <dbReference type="Pfam" id="PF06271"/>
    </source>
</evidence>
<feature type="transmembrane region" description="Helical" evidence="7">
    <location>
        <begin position="545"/>
        <end position="566"/>
    </location>
</feature>
<dbReference type="PANTHER" id="PTHR36115">
    <property type="entry name" value="PROLINE-RICH ANTIGEN HOMOLOG-RELATED"/>
    <property type="match status" value="1"/>
</dbReference>
<reference evidence="9 10" key="1">
    <citation type="journal article" date="2024" name="Arch. Microbiol.">
        <title>Corallococcus caeni sp. nov., a novel myxobacterium isolated from activated sludge.</title>
        <authorList>
            <person name="Tomita S."/>
            <person name="Nakai R."/>
            <person name="Kuroda K."/>
            <person name="Kurashita H."/>
            <person name="Hatamoto M."/>
            <person name="Yamaguchi T."/>
            <person name="Narihiro T."/>
        </authorList>
    </citation>
    <scope>NUCLEOTIDE SEQUENCE [LARGE SCALE GENOMIC DNA]</scope>
    <source>
        <strain evidence="9 10">NO1</strain>
    </source>
</reference>
<feature type="domain" description="RDD" evidence="8">
    <location>
        <begin position="531"/>
        <end position="672"/>
    </location>
</feature>
<feature type="transmembrane region" description="Helical" evidence="7">
    <location>
        <begin position="587"/>
        <end position="610"/>
    </location>
</feature>
<keyword evidence="5 7" id="KW-0472">Membrane</keyword>
<organism evidence="9 10">
    <name type="scientific">Corallococcus caeni</name>
    <dbReference type="NCBI Taxonomy" id="3082388"/>
    <lineage>
        <taxon>Bacteria</taxon>
        <taxon>Pseudomonadati</taxon>
        <taxon>Myxococcota</taxon>
        <taxon>Myxococcia</taxon>
        <taxon>Myxococcales</taxon>
        <taxon>Cystobacterineae</taxon>
        <taxon>Myxococcaceae</taxon>
        <taxon>Corallococcus</taxon>
    </lineage>
</organism>
<feature type="compositionally biased region" description="Low complexity" evidence="6">
    <location>
        <begin position="120"/>
        <end position="131"/>
    </location>
</feature>
<keyword evidence="2" id="KW-1003">Cell membrane</keyword>
<evidence type="ECO:0000256" key="1">
    <source>
        <dbReference type="ARBA" id="ARBA00004651"/>
    </source>
</evidence>
<keyword evidence="4 7" id="KW-1133">Transmembrane helix</keyword>
<dbReference type="Proteomes" id="UP001342631">
    <property type="component" value="Unassembled WGS sequence"/>
</dbReference>
<evidence type="ECO:0000256" key="7">
    <source>
        <dbReference type="SAM" id="Phobius"/>
    </source>
</evidence>
<dbReference type="PANTHER" id="PTHR36115:SF6">
    <property type="entry name" value="PROLINE-RICH ANTIGEN HOMOLOG"/>
    <property type="match status" value="1"/>
</dbReference>
<name>A0ABQ6QKH4_9BACT</name>
<proteinExistence type="predicted"/>
<keyword evidence="10" id="KW-1185">Reference proteome</keyword>
<feature type="compositionally biased region" description="Basic and acidic residues" evidence="6">
    <location>
        <begin position="37"/>
        <end position="53"/>
    </location>
</feature>
<evidence type="ECO:0000256" key="4">
    <source>
        <dbReference type="ARBA" id="ARBA00022989"/>
    </source>
</evidence>
<feature type="compositionally biased region" description="Pro residues" evidence="6">
    <location>
        <begin position="293"/>
        <end position="303"/>
    </location>
</feature>
<dbReference type="InterPro" id="IPR051791">
    <property type="entry name" value="Pra-immunoreactive"/>
</dbReference>
<dbReference type="EMBL" id="BTTX01000001">
    <property type="protein sequence ID" value="GMU04515.1"/>
    <property type="molecule type" value="Genomic_DNA"/>
</dbReference>
<feature type="compositionally biased region" description="Low complexity" evidence="6">
    <location>
        <begin position="158"/>
        <end position="222"/>
    </location>
</feature>
<keyword evidence="3 7" id="KW-0812">Transmembrane</keyword>
<evidence type="ECO:0000256" key="2">
    <source>
        <dbReference type="ARBA" id="ARBA00022475"/>
    </source>
</evidence>
<evidence type="ECO:0000313" key="10">
    <source>
        <dbReference type="Proteomes" id="UP001342631"/>
    </source>
</evidence>
<comment type="caution">
    <text evidence="9">The sequence shown here is derived from an EMBL/GenBank/DDBJ whole genome shotgun (WGS) entry which is preliminary data.</text>
</comment>
<sequence>MSKCLKCGASLPPVGDCPACAANAARPPAVAPVPSLLDRDIHIDRRRPGERTAQDAGGDPITLNNEPLEPETLRGTPAFAMEPPRGPVTPPGMTPSVRPGMAPVPPAAPRAAAPRPPAQAPAAAPRAAVPPTDGPTVRASAPDATVRAQAPAADASVRAPHADPAARAAVPNAARSDVVGRASASHADPAARAMAAPASHADATIRAAAPAARPASPQADATVRAPAPHAEGQAVRAPAQHAEGQSARAPAQYAEGQAVRAPAQQAPRAAAPAPVPPRATPPGGNVPSGAVLPPRPAAPPPAVTPMAAVPPRAAPTTALSEPGFQNPGVAVPRAAQAPANPMEPRPGSAPTPAYGTEPHIPRPHAQAASGQPRGNAAPGSSGLPRMDAPAQASARAAQPQSPGLPRMDAPSQPSGLPRMDAPAQAAQGSGLPHPEPASGPSAAEHWGASQAPSGLPLMDARRDAAPGLPVMEDPAILPPLETPAFAAASAPAPGVSRMEASPSPAAPAKSKVSAPAVAPVPAAGEVHARPASLWRRLLSFTVDTAAISAVAAAYITLASSVAGVKGPQPGLTGLDAFVAWLRALHTVLLPGVVLVLVLATVYCAVAAFLWNGRTLGRLLLGLRLVDTHGMAPTPGRAIFRALLAGLSFVLFLGGFWMALFDRRGQTLHDKLTSTFVVQPS</sequence>
<gene>
    <name evidence="9" type="ORF">ASNO1_07670</name>
</gene>
<comment type="subcellular location">
    <subcellularLocation>
        <location evidence="1">Cell membrane</location>
        <topology evidence="1">Multi-pass membrane protein</topology>
    </subcellularLocation>
</comment>
<dbReference type="Pfam" id="PF06271">
    <property type="entry name" value="RDD"/>
    <property type="match status" value="1"/>
</dbReference>
<feature type="region of interest" description="Disordered" evidence="6">
    <location>
        <begin position="30"/>
        <end position="461"/>
    </location>
</feature>
<feature type="transmembrane region" description="Helical" evidence="7">
    <location>
        <begin position="637"/>
        <end position="660"/>
    </location>
</feature>
<protein>
    <recommendedName>
        <fullName evidence="8">RDD domain-containing protein</fullName>
    </recommendedName>
</protein>